<dbReference type="RefSeq" id="XP_020904130.1">
    <property type="nucleotide sequence ID" value="XM_021048471.2"/>
</dbReference>
<dbReference type="PANTHER" id="PTHR11614">
    <property type="entry name" value="PHOSPHOLIPASE-RELATED"/>
    <property type="match status" value="1"/>
</dbReference>
<dbReference type="InterPro" id="IPR051044">
    <property type="entry name" value="MAG_DAG_Lipase"/>
</dbReference>
<dbReference type="AlphaFoldDB" id="A0A913XGQ5"/>
<reference evidence="2" key="1">
    <citation type="submission" date="2022-11" db="UniProtKB">
        <authorList>
            <consortium name="EnsemblMetazoa"/>
        </authorList>
    </citation>
    <scope>IDENTIFICATION</scope>
</reference>
<name>A0A913XGQ5_EXADI</name>
<dbReference type="KEGG" id="epa:110242478"/>
<dbReference type="Gene3D" id="3.40.50.1820">
    <property type="entry name" value="alpha/beta hydrolase"/>
    <property type="match status" value="1"/>
</dbReference>
<dbReference type="Proteomes" id="UP000887567">
    <property type="component" value="Unplaced"/>
</dbReference>
<dbReference type="SUPFAM" id="SSF53474">
    <property type="entry name" value="alpha/beta-Hydrolases"/>
    <property type="match status" value="1"/>
</dbReference>
<dbReference type="FunFam" id="3.40.50.1820:FF:000117">
    <property type="entry name" value="Monoglyceride lipase, putative"/>
    <property type="match status" value="1"/>
</dbReference>
<dbReference type="Pfam" id="PF12146">
    <property type="entry name" value="Hydrolase_4"/>
    <property type="match status" value="1"/>
</dbReference>
<protein>
    <recommendedName>
        <fullName evidence="1">Serine aminopeptidase S33 domain-containing protein</fullName>
    </recommendedName>
</protein>
<dbReference type="InterPro" id="IPR000073">
    <property type="entry name" value="AB_hydrolase_1"/>
</dbReference>
<dbReference type="InterPro" id="IPR022742">
    <property type="entry name" value="Hydrolase_4"/>
</dbReference>
<dbReference type="GeneID" id="110242478"/>
<dbReference type="PRINTS" id="PR00111">
    <property type="entry name" value="ABHYDROLASE"/>
</dbReference>
<dbReference type="InterPro" id="IPR029058">
    <property type="entry name" value="AB_hydrolase_fold"/>
</dbReference>
<accession>A0A913XGQ5</accession>
<sequence length="295" mass="32893">MEINDIKTEIQINTTEGSFKNKDGKVIFTRQWSQKDKAPRALIMICHGFGEHSGRYADFLAPALVKEGFLVTTLDHVGHGKSEGERAQVDSLDTFVGDVFHNIDQVTAKYQSLPMFIFGHSMGGAITILCALQRPKFFQGVLLSAPAILVDPSKDNKCMRCLGNVAAFIYPSLEVIPPIDPGETCRNPDKVEEYRTDPLVFHGGIKAGLGMALANGMDTINAKMKDIDWPFLVMHGDADSLALVEGSIKLEKMAKSQDKTIKIYEGYYHEILNEPREYSSIVLNDIIQWLRERLS</sequence>
<feature type="domain" description="Serine aminopeptidase S33" evidence="1">
    <location>
        <begin position="38"/>
        <end position="275"/>
    </location>
</feature>
<evidence type="ECO:0000313" key="2">
    <source>
        <dbReference type="EnsemblMetazoa" id="XP_020904130.1"/>
    </source>
</evidence>
<evidence type="ECO:0000313" key="3">
    <source>
        <dbReference type="Proteomes" id="UP000887567"/>
    </source>
</evidence>
<dbReference type="EnsemblMetazoa" id="XM_021048471.2">
    <property type="protein sequence ID" value="XP_020904130.1"/>
    <property type="gene ID" value="LOC110242478"/>
</dbReference>
<organism evidence="2 3">
    <name type="scientific">Exaiptasia diaphana</name>
    <name type="common">Tropical sea anemone</name>
    <name type="synonym">Aiptasia pulchella</name>
    <dbReference type="NCBI Taxonomy" id="2652724"/>
    <lineage>
        <taxon>Eukaryota</taxon>
        <taxon>Metazoa</taxon>
        <taxon>Cnidaria</taxon>
        <taxon>Anthozoa</taxon>
        <taxon>Hexacorallia</taxon>
        <taxon>Actiniaria</taxon>
        <taxon>Aiptasiidae</taxon>
        <taxon>Exaiptasia</taxon>
    </lineage>
</organism>
<keyword evidence="3" id="KW-1185">Reference proteome</keyword>
<proteinExistence type="predicted"/>
<dbReference type="OrthoDB" id="2498029at2759"/>
<evidence type="ECO:0000259" key="1">
    <source>
        <dbReference type="Pfam" id="PF12146"/>
    </source>
</evidence>
<dbReference type="OMA" id="SYEGWSH"/>